<protein>
    <recommendedName>
        <fullName evidence="3">Roadblock/LC7 domain-containing protein</fullName>
    </recommendedName>
</protein>
<comment type="caution">
    <text evidence="1">The sequence shown here is derived from an EMBL/GenBank/DDBJ whole genome shotgun (WGS) entry which is preliminary data.</text>
</comment>
<sequence length="119" mass="13256">MAKVSLEKLNEIDGFVGAALVDSSSGMVLGTHGGGNLNLEIAAAGNTQVVQSKRKTIRSLRLDDAIEDLLITLKKQYHLIRPLERNDSMFLYLALNREKANLAMARHELRDFETTLDFK</sequence>
<reference evidence="1" key="1">
    <citation type="submission" date="2021-03" db="EMBL/GenBank/DDBJ databases">
        <authorList>
            <person name="Wang G."/>
        </authorList>
    </citation>
    <scope>NUCLEOTIDE SEQUENCE</scope>
    <source>
        <strain evidence="1">KCTC 12899</strain>
    </source>
</reference>
<evidence type="ECO:0000313" key="2">
    <source>
        <dbReference type="Proteomes" id="UP000664417"/>
    </source>
</evidence>
<evidence type="ECO:0008006" key="3">
    <source>
        <dbReference type="Google" id="ProtNLM"/>
    </source>
</evidence>
<name>A0A8J7QMP3_9BACT</name>
<gene>
    <name evidence="1" type="ORF">J3U88_20215</name>
</gene>
<dbReference type="SUPFAM" id="SSF103196">
    <property type="entry name" value="Roadblock/LC7 domain"/>
    <property type="match status" value="1"/>
</dbReference>
<dbReference type="AlphaFoldDB" id="A0A8J7QMP3"/>
<organism evidence="1 2">
    <name type="scientific">Acanthopleuribacter pedis</name>
    <dbReference type="NCBI Taxonomy" id="442870"/>
    <lineage>
        <taxon>Bacteria</taxon>
        <taxon>Pseudomonadati</taxon>
        <taxon>Acidobacteriota</taxon>
        <taxon>Holophagae</taxon>
        <taxon>Acanthopleuribacterales</taxon>
        <taxon>Acanthopleuribacteraceae</taxon>
        <taxon>Acanthopleuribacter</taxon>
    </lineage>
</organism>
<dbReference type="EMBL" id="JAFREP010000019">
    <property type="protein sequence ID" value="MBO1320815.1"/>
    <property type="molecule type" value="Genomic_DNA"/>
</dbReference>
<dbReference type="Proteomes" id="UP000664417">
    <property type="component" value="Unassembled WGS sequence"/>
</dbReference>
<evidence type="ECO:0000313" key="1">
    <source>
        <dbReference type="EMBL" id="MBO1320815.1"/>
    </source>
</evidence>
<keyword evidence="2" id="KW-1185">Reference proteome</keyword>
<accession>A0A8J7QMP3</accession>
<dbReference type="RefSeq" id="WP_207860767.1">
    <property type="nucleotide sequence ID" value="NZ_JAFREP010000019.1"/>
</dbReference>
<proteinExistence type="predicted"/>